<evidence type="ECO:0000256" key="8">
    <source>
        <dbReference type="ARBA" id="ARBA00022737"/>
    </source>
</evidence>
<dbReference type="GO" id="GO:0005789">
    <property type="term" value="C:endoplasmic reticulum membrane"/>
    <property type="evidence" value="ECO:0007669"/>
    <property type="project" value="UniProtKB-SubCell"/>
</dbReference>
<dbReference type="InterPro" id="IPR027005">
    <property type="entry name" value="PMT-like"/>
</dbReference>
<dbReference type="SUPFAM" id="SSF82109">
    <property type="entry name" value="MIR domain"/>
    <property type="match status" value="1"/>
</dbReference>
<evidence type="ECO:0000256" key="3">
    <source>
        <dbReference type="ARBA" id="ARBA00007222"/>
    </source>
</evidence>
<comment type="similarity">
    <text evidence="3 14">Belongs to the glycosyltransferase 39 family.</text>
</comment>
<dbReference type="InterPro" id="IPR032421">
    <property type="entry name" value="PMT_4TMC"/>
</dbReference>
<dbReference type="Pfam" id="PF02815">
    <property type="entry name" value="MIR"/>
    <property type="match status" value="1"/>
</dbReference>
<reference evidence="16" key="1">
    <citation type="submission" date="2022-07" db="EMBL/GenBank/DDBJ databases">
        <title>Phylogenomic reconstructions and comparative analyses of Kickxellomycotina fungi.</title>
        <authorList>
            <person name="Reynolds N.K."/>
            <person name="Stajich J.E."/>
            <person name="Barry K."/>
            <person name="Grigoriev I.V."/>
            <person name="Crous P."/>
            <person name="Smith M.E."/>
        </authorList>
    </citation>
    <scope>NUCLEOTIDE SEQUENCE</scope>
    <source>
        <strain evidence="16">NRRL 1566</strain>
    </source>
</reference>
<dbReference type="GO" id="GO:0004169">
    <property type="term" value="F:dolichyl-phosphate-mannose-protein mannosyltransferase activity"/>
    <property type="evidence" value="ECO:0007669"/>
    <property type="project" value="UniProtKB-UniRule"/>
</dbReference>
<dbReference type="InterPro" id="IPR016093">
    <property type="entry name" value="MIR_motif"/>
</dbReference>
<evidence type="ECO:0000256" key="12">
    <source>
        <dbReference type="ARBA" id="ARBA00045085"/>
    </source>
</evidence>
<dbReference type="PROSITE" id="PS50919">
    <property type="entry name" value="MIR"/>
    <property type="match status" value="2"/>
</dbReference>
<dbReference type="Pfam" id="PF16192">
    <property type="entry name" value="PMT_4TMC"/>
    <property type="match status" value="1"/>
</dbReference>
<dbReference type="InterPro" id="IPR003342">
    <property type="entry name" value="ArnT-like_N"/>
</dbReference>
<dbReference type="CDD" id="cd23276">
    <property type="entry name" value="beta-trefoil_MIR_PMT"/>
    <property type="match status" value="1"/>
</dbReference>
<evidence type="ECO:0000256" key="11">
    <source>
        <dbReference type="ARBA" id="ARBA00023136"/>
    </source>
</evidence>
<feature type="transmembrane region" description="Helical" evidence="14">
    <location>
        <begin position="279"/>
        <end position="298"/>
    </location>
</feature>
<evidence type="ECO:0000259" key="15">
    <source>
        <dbReference type="PROSITE" id="PS50919"/>
    </source>
</evidence>
<dbReference type="PANTHER" id="PTHR10050:SF46">
    <property type="entry name" value="PROTEIN O-MANNOSYL-TRANSFERASE 2"/>
    <property type="match status" value="1"/>
</dbReference>
<feature type="transmembrane region" description="Helical" evidence="14">
    <location>
        <begin position="605"/>
        <end position="626"/>
    </location>
</feature>
<feature type="transmembrane region" description="Helical" evidence="14">
    <location>
        <begin position="228"/>
        <end position="259"/>
    </location>
</feature>
<feature type="transmembrane region" description="Helical" evidence="14">
    <location>
        <begin position="703"/>
        <end position="726"/>
    </location>
</feature>
<dbReference type="Proteomes" id="UP001139887">
    <property type="component" value="Unassembled WGS sequence"/>
</dbReference>
<evidence type="ECO:0000256" key="13">
    <source>
        <dbReference type="ARBA" id="ARBA00045102"/>
    </source>
</evidence>
<keyword evidence="5 14" id="KW-0328">Glycosyltransferase</keyword>
<feature type="transmembrane region" description="Helical" evidence="14">
    <location>
        <begin position="676"/>
        <end position="697"/>
    </location>
</feature>
<accession>A0A9W8II08</accession>
<evidence type="ECO:0000313" key="16">
    <source>
        <dbReference type="EMBL" id="KAJ2851841.1"/>
    </source>
</evidence>
<dbReference type="OrthoDB" id="292747at2759"/>
<organism evidence="16 17">
    <name type="scientific">Coemansia brasiliensis</name>
    <dbReference type="NCBI Taxonomy" id="2650707"/>
    <lineage>
        <taxon>Eukaryota</taxon>
        <taxon>Fungi</taxon>
        <taxon>Fungi incertae sedis</taxon>
        <taxon>Zoopagomycota</taxon>
        <taxon>Kickxellomycotina</taxon>
        <taxon>Kickxellomycetes</taxon>
        <taxon>Kickxellales</taxon>
        <taxon>Kickxellaceae</taxon>
        <taxon>Coemansia</taxon>
    </lineage>
</organism>
<feature type="domain" description="MIR" evidence="15">
    <location>
        <begin position="332"/>
        <end position="386"/>
    </location>
</feature>
<sequence length="751" mass="85255">MYAAAERRGKKPAIFYDQRGTFDEVHLPQRAEGFSAYPLAAERSEKQVAQGAGRVSERMLVGLLTLLAVVTKLYRIGRRSSVSWDEAHFGKFGAKYINGTFYHDVHPPLAKMLVGLSEVLGGHNGTFDFKGGVEYPSFVNYSFMRQFNALFGIALTPMAYITCRQLRLPPAFATMAALFVTLDNAICVMSRFILLDAPLLAFTGLSALALSGLYRHRKQPFTEVWWQWLFGTGVALGLVASAKWVGMFAVALVGLFTIGELYELFCVPRLPVRLYVKHWVARVIALIAVPLCIYALCFKIHFALLSRYDNSANFMPMGFQTKLRGNPISRQPYEIETGSAVRLQSHVSGTGYLHSHVHHYPLGSMRQQVTGYGYADANNLWNIERRAAAGTFDNAADVSASAAPIAGPIGHGDLIALHHNSTNTYLYADLGFEAPVSKQHREVSAVRAGGSEAARRNTLWRVEIVDPERRMDDGHLHPLGTPMRLHSVLGSCVLLSSGERLDKNWGWGQAEIACGSRGTLWTIERHINKNLDSIDLGRFMSSSFVRDFAVLNRQMWLTNNALIPDHDKHNVLESEPISWPFMQYPMRMVGWDDKSIKYLEIGNPLLWWGSAFLCLLFPFQALYWLFCWRRRVLAWRLSAFREYFEGATILWAGWFLHYAPFFAMGRVTYLHHYLPALYFGILFMAYQIYHISSWYAAPRIVNFIMYMAIAAVVFVFWWFSPLTYGWDQPISKLRGMEWVSTWPVYEDKLAL</sequence>
<evidence type="ECO:0000256" key="1">
    <source>
        <dbReference type="ARBA" id="ARBA00004477"/>
    </source>
</evidence>
<dbReference type="EC" id="2.4.1.109" evidence="4 14"/>
<dbReference type="Gene3D" id="2.80.10.50">
    <property type="match status" value="1"/>
</dbReference>
<evidence type="ECO:0000256" key="5">
    <source>
        <dbReference type="ARBA" id="ARBA00022676"/>
    </source>
</evidence>
<dbReference type="PANTHER" id="PTHR10050">
    <property type="entry name" value="DOLICHYL-PHOSPHATE-MANNOSE--PROTEIN MANNOSYLTRANSFERASE"/>
    <property type="match status" value="1"/>
</dbReference>
<evidence type="ECO:0000256" key="6">
    <source>
        <dbReference type="ARBA" id="ARBA00022679"/>
    </source>
</evidence>
<name>A0A9W8II08_9FUNG</name>
<feature type="domain" description="MIR" evidence="15">
    <location>
        <begin position="406"/>
        <end position="465"/>
    </location>
</feature>
<protein>
    <recommendedName>
        <fullName evidence="4 14">Dolichyl-phosphate-mannose--protein mannosyltransferase</fullName>
        <ecNumber evidence="4 14">2.4.1.109</ecNumber>
    </recommendedName>
</protein>
<dbReference type="InterPro" id="IPR036300">
    <property type="entry name" value="MIR_dom_sf"/>
</dbReference>
<gene>
    <name evidence="16" type="primary">PMT2_1</name>
    <name evidence="16" type="ORF">IWW36_000802</name>
</gene>
<dbReference type="Pfam" id="PF02366">
    <property type="entry name" value="PMT"/>
    <property type="match status" value="1"/>
</dbReference>
<keyword evidence="6 14" id="KW-0808">Transferase</keyword>
<keyword evidence="9 14" id="KW-0256">Endoplasmic reticulum</keyword>
<comment type="pathway">
    <text evidence="2 14">Protein modification; protein glycosylation.</text>
</comment>
<comment type="caution">
    <text evidence="16">The sequence shown here is derived from an EMBL/GenBank/DDBJ whole genome shotgun (WGS) entry which is preliminary data.</text>
</comment>
<comment type="function">
    <text evidence="14">Transfers mannose from Dol-P-mannose to Ser or Thr residues on proteins.</text>
</comment>
<dbReference type="AlphaFoldDB" id="A0A9W8II08"/>
<comment type="subcellular location">
    <subcellularLocation>
        <location evidence="1 14">Endoplasmic reticulum membrane</location>
        <topology evidence="1 14">Multi-pass membrane protein</topology>
    </subcellularLocation>
</comment>
<feature type="transmembrane region" description="Helical" evidence="14">
    <location>
        <begin position="199"/>
        <end position="216"/>
    </location>
</feature>
<dbReference type="EMBL" id="JANBUW010000008">
    <property type="protein sequence ID" value="KAJ2851841.1"/>
    <property type="molecule type" value="Genomic_DNA"/>
</dbReference>
<evidence type="ECO:0000256" key="4">
    <source>
        <dbReference type="ARBA" id="ARBA00012839"/>
    </source>
</evidence>
<feature type="transmembrane region" description="Helical" evidence="14">
    <location>
        <begin position="172"/>
        <end position="193"/>
    </location>
</feature>
<comment type="catalytic activity">
    <reaction evidence="13 14">
        <text>a di-trans,poly-cis-dolichyl beta-D-mannosyl phosphate + L-seryl-[protein] = 3-O-(alpha-D-mannosyl)-L-seryl-[protein] + a di-trans,poly-cis-dolichyl phosphate + H(+)</text>
        <dbReference type="Rhea" id="RHEA:17377"/>
        <dbReference type="Rhea" id="RHEA-COMP:9863"/>
        <dbReference type="Rhea" id="RHEA-COMP:13546"/>
        <dbReference type="Rhea" id="RHEA-COMP:19498"/>
        <dbReference type="Rhea" id="RHEA-COMP:19501"/>
        <dbReference type="ChEBI" id="CHEBI:15378"/>
        <dbReference type="ChEBI" id="CHEBI:29999"/>
        <dbReference type="ChEBI" id="CHEBI:57683"/>
        <dbReference type="ChEBI" id="CHEBI:58211"/>
        <dbReference type="ChEBI" id="CHEBI:137321"/>
        <dbReference type="EC" id="2.4.1.109"/>
    </reaction>
</comment>
<keyword evidence="8" id="KW-0677">Repeat</keyword>
<feature type="transmembrane region" description="Helical" evidence="14">
    <location>
        <begin position="646"/>
        <end position="664"/>
    </location>
</feature>
<keyword evidence="7 14" id="KW-0812">Transmembrane</keyword>
<comment type="catalytic activity">
    <reaction evidence="12 14">
        <text>a di-trans,poly-cis-dolichyl beta-D-mannosyl phosphate + L-threonyl-[protein] = 3-O-(alpha-D-mannosyl)-L-threonyl-[protein] + a di-trans,poly-cis-dolichyl phosphate + H(+)</text>
        <dbReference type="Rhea" id="RHEA:53396"/>
        <dbReference type="Rhea" id="RHEA-COMP:11060"/>
        <dbReference type="Rhea" id="RHEA-COMP:13547"/>
        <dbReference type="Rhea" id="RHEA-COMP:19498"/>
        <dbReference type="Rhea" id="RHEA-COMP:19501"/>
        <dbReference type="ChEBI" id="CHEBI:15378"/>
        <dbReference type="ChEBI" id="CHEBI:30013"/>
        <dbReference type="ChEBI" id="CHEBI:57683"/>
        <dbReference type="ChEBI" id="CHEBI:58211"/>
        <dbReference type="ChEBI" id="CHEBI:137323"/>
        <dbReference type="EC" id="2.4.1.109"/>
    </reaction>
</comment>
<evidence type="ECO:0000256" key="10">
    <source>
        <dbReference type="ARBA" id="ARBA00022989"/>
    </source>
</evidence>
<evidence type="ECO:0000256" key="9">
    <source>
        <dbReference type="ARBA" id="ARBA00022824"/>
    </source>
</evidence>
<keyword evidence="11 14" id="KW-0472">Membrane</keyword>
<proteinExistence type="inferred from homology"/>
<keyword evidence="10 14" id="KW-1133">Transmembrane helix</keyword>
<evidence type="ECO:0000313" key="17">
    <source>
        <dbReference type="Proteomes" id="UP001139887"/>
    </source>
</evidence>
<dbReference type="SMART" id="SM00472">
    <property type="entry name" value="MIR"/>
    <property type="match status" value="3"/>
</dbReference>
<evidence type="ECO:0000256" key="14">
    <source>
        <dbReference type="RuleBase" id="RU367007"/>
    </source>
</evidence>
<evidence type="ECO:0000256" key="2">
    <source>
        <dbReference type="ARBA" id="ARBA00004922"/>
    </source>
</evidence>
<keyword evidence="17" id="KW-1185">Reference proteome</keyword>
<evidence type="ECO:0000256" key="7">
    <source>
        <dbReference type="ARBA" id="ARBA00022692"/>
    </source>
</evidence>